<evidence type="ECO:0000313" key="7">
    <source>
        <dbReference type="Proteomes" id="UP000654913"/>
    </source>
</evidence>
<keyword evidence="2" id="KW-0238">DNA-binding</keyword>
<proteinExistence type="predicted"/>
<reference evidence="6" key="2">
    <citation type="submission" date="2021-02" db="EMBL/GenBank/DDBJ databases">
        <title>Aspergillus puulaauensis MK2 genome sequence.</title>
        <authorList>
            <person name="Futagami T."/>
            <person name="Mori K."/>
            <person name="Kadooka C."/>
            <person name="Tanaka T."/>
        </authorList>
    </citation>
    <scope>NUCLEOTIDE SEQUENCE</scope>
    <source>
        <strain evidence="6">MK2</strain>
    </source>
</reference>
<dbReference type="PANTHER" id="PTHR38111">
    <property type="entry name" value="ZN(2)-C6 FUNGAL-TYPE DOMAIN-CONTAINING PROTEIN-RELATED"/>
    <property type="match status" value="1"/>
</dbReference>
<dbReference type="SUPFAM" id="SSF57701">
    <property type="entry name" value="Zn2/Cys6 DNA-binding domain"/>
    <property type="match status" value="1"/>
</dbReference>
<evidence type="ECO:0000256" key="3">
    <source>
        <dbReference type="ARBA" id="ARBA00023163"/>
    </source>
</evidence>
<dbReference type="OrthoDB" id="4314040at2759"/>
<dbReference type="PROSITE" id="PS00463">
    <property type="entry name" value="ZN2_CY6_FUNGAL_1"/>
    <property type="match status" value="1"/>
</dbReference>
<dbReference type="GO" id="GO:0003677">
    <property type="term" value="F:DNA binding"/>
    <property type="evidence" value="ECO:0007669"/>
    <property type="project" value="UniProtKB-KW"/>
</dbReference>
<keyword evidence="7" id="KW-1185">Reference proteome</keyword>
<feature type="domain" description="Zn(2)-C6 fungal-type" evidence="5">
    <location>
        <begin position="9"/>
        <end position="38"/>
    </location>
</feature>
<evidence type="ECO:0000256" key="4">
    <source>
        <dbReference type="ARBA" id="ARBA00023242"/>
    </source>
</evidence>
<organism evidence="6 7">
    <name type="scientific">Aspergillus puulaauensis</name>
    <dbReference type="NCBI Taxonomy" id="1220207"/>
    <lineage>
        <taxon>Eukaryota</taxon>
        <taxon>Fungi</taxon>
        <taxon>Dikarya</taxon>
        <taxon>Ascomycota</taxon>
        <taxon>Pezizomycotina</taxon>
        <taxon>Eurotiomycetes</taxon>
        <taxon>Eurotiomycetidae</taxon>
        <taxon>Eurotiales</taxon>
        <taxon>Aspergillaceae</taxon>
        <taxon>Aspergillus</taxon>
    </lineage>
</organism>
<name>A0A7R7XYC0_9EURO</name>
<dbReference type="PROSITE" id="PS50048">
    <property type="entry name" value="ZN2_CY6_FUNGAL_2"/>
    <property type="match status" value="1"/>
</dbReference>
<dbReference type="CDD" id="cd00067">
    <property type="entry name" value="GAL4"/>
    <property type="match status" value="1"/>
</dbReference>
<reference evidence="6" key="1">
    <citation type="submission" date="2021-01" db="EMBL/GenBank/DDBJ databases">
        <authorList>
            <consortium name="Aspergillus puulaauensis MK2 genome sequencing consortium"/>
            <person name="Kazuki M."/>
            <person name="Futagami T."/>
        </authorList>
    </citation>
    <scope>NUCLEOTIDE SEQUENCE</scope>
    <source>
        <strain evidence="6">MK2</strain>
    </source>
</reference>
<evidence type="ECO:0000259" key="5">
    <source>
        <dbReference type="PROSITE" id="PS50048"/>
    </source>
</evidence>
<evidence type="ECO:0000256" key="1">
    <source>
        <dbReference type="ARBA" id="ARBA00023015"/>
    </source>
</evidence>
<accession>A0A7R7XYC0</accession>
<dbReference type="EMBL" id="AP024450">
    <property type="protein sequence ID" value="BCS29779.1"/>
    <property type="molecule type" value="Genomic_DNA"/>
</dbReference>
<dbReference type="InterPro" id="IPR001138">
    <property type="entry name" value="Zn2Cys6_DnaBD"/>
</dbReference>
<dbReference type="RefSeq" id="XP_041561965.1">
    <property type="nucleotide sequence ID" value="XM_041696322.1"/>
</dbReference>
<dbReference type="PANTHER" id="PTHR38111:SF11">
    <property type="entry name" value="TRANSCRIPTION FACTOR DOMAIN-CONTAINING PROTEIN-RELATED"/>
    <property type="match status" value="1"/>
</dbReference>
<keyword evidence="3" id="KW-0804">Transcription</keyword>
<dbReference type="Pfam" id="PF00172">
    <property type="entry name" value="Zn_clus"/>
    <property type="match status" value="1"/>
</dbReference>
<dbReference type="Gene3D" id="4.10.240.10">
    <property type="entry name" value="Zn(2)-C6 fungal-type DNA-binding domain"/>
    <property type="match status" value="1"/>
</dbReference>
<sequence>MPGVPSGRGCDNCRKSKKKCDEVKPVCTRCARRGIECVGAGEKRYKFMEEGPTIVKKRSPKRHLTTTPSPDGKDVIRRVAVNPTNNAMLIGQALVAAMKPQTSLRYNLMWAYGGYLTLVPRRLGLNEALDTAVDALVTTHASFSSCKEVTIRSLTKYSKALGALRRRLDDPITASSSETLCAVTVLLLVQHMLGPSDLQFTGHAEGAAKILKARKNCAPRDAFERVLLLSLRGPVLFEGLFNPNINLDPVEWKELVQNELDAHSPEGEMLLYLSQVPDILDRVKSNPDGLAGLLILQAEMKSLYFKTRNICDLFRLELNQVEDPGESPHPNPFGLSPTMLHAHTQRFYGISITVCLYMNYILVAMRTTDPELSKDASYLALEILSIAENALQYRPFGAAYVTLGLVAGVMAVDNPALRILLESWAQDYWEDFNMPSMEISVIVESFRHLDPFSSADTPDGWPEAEEAALYHPLLLKEESEEAALYDPVLWKEESESPQILDFIK</sequence>
<dbReference type="InterPro" id="IPR053178">
    <property type="entry name" value="Osmoadaptation_assoc"/>
</dbReference>
<evidence type="ECO:0000313" key="6">
    <source>
        <dbReference type="EMBL" id="BCS29779.1"/>
    </source>
</evidence>
<gene>
    <name evidence="6" type="ORF">APUU_80082S</name>
</gene>
<dbReference type="GeneID" id="64979776"/>
<evidence type="ECO:0000256" key="2">
    <source>
        <dbReference type="ARBA" id="ARBA00023125"/>
    </source>
</evidence>
<dbReference type="AlphaFoldDB" id="A0A7R7XYC0"/>
<dbReference type="SMART" id="SM00066">
    <property type="entry name" value="GAL4"/>
    <property type="match status" value="1"/>
</dbReference>
<dbReference type="GO" id="GO:0008270">
    <property type="term" value="F:zinc ion binding"/>
    <property type="evidence" value="ECO:0007669"/>
    <property type="project" value="InterPro"/>
</dbReference>
<protein>
    <recommendedName>
        <fullName evidence="5">Zn(2)-C6 fungal-type domain-containing protein</fullName>
    </recommendedName>
</protein>
<dbReference type="InterPro" id="IPR036864">
    <property type="entry name" value="Zn2-C6_fun-type_DNA-bd_sf"/>
</dbReference>
<dbReference type="Proteomes" id="UP000654913">
    <property type="component" value="Chromosome 8"/>
</dbReference>
<keyword evidence="4" id="KW-0539">Nucleus</keyword>
<dbReference type="GO" id="GO:0000981">
    <property type="term" value="F:DNA-binding transcription factor activity, RNA polymerase II-specific"/>
    <property type="evidence" value="ECO:0007669"/>
    <property type="project" value="InterPro"/>
</dbReference>
<dbReference type="KEGG" id="apuu:APUU_80082S"/>
<keyword evidence="1" id="KW-0805">Transcription regulation</keyword>